<keyword evidence="2" id="KW-1185">Reference proteome</keyword>
<dbReference type="RefSeq" id="WP_323260642.1">
    <property type="nucleotide sequence ID" value="NZ_JAYGIE010000019.1"/>
</dbReference>
<sequence length="52" mass="6005">MQGDRYIQTEISPTFPRLKITEAIPKFVAIAINQVRSAAMRACRQWLIQETI</sequence>
<evidence type="ECO:0000313" key="1">
    <source>
        <dbReference type="EMBL" id="MEA5477217.1"/>
    </source>
</evidence>
<organism evidence="1 2">
    <name type="scientific">Pseudanabaena galeata UHCC 0370</name>
    <dbReference type="NCBI Taxonomy" id="3110310"/>
    <lineage>
        <taxon>Bacteria</taxon>
        <taxon>Bacillati</taxon>
        <taxon>Cyanobacteriota</taxon>
        <taxon>Cyanophyceae</taxon>
        <taxon>Pseudanabaenales</taxon>
        <taxon>Pseudanabaenaceae</taxon>
        <taxon>Pseudanabaena</taxon>
    </lineage>
</organism>
<accession>A0ABU5TFZ2</accession>
<protein>
    <submittedName>
        <fullName evidence="1">Uncharacterized protein</fullName>
    </submittedName>
</protein>
<evidence type="ECO:0000313" key="2">
    <source>
        <dbReference type="Proteomes" id="UP001301388"/>
    </source>
</evidence>
<dbReference type="Proteomes" id="UP001301388">
    <property type="component" value="Unassembled WGS sequence"/>
</dbReference>
<reference evidence="1 2" key="1">
    <citation type="submission" date="2023-12" db="EMBL/GenBank/DDBJ databases">
        <title>Baltic Sea Cyanobacteria.</title>
        <authorList>
            <person name="Delbaje E."/>
            <person name="Fewer D.P."/>
            <person name="Shishido T.K."/>
        </authorList>
    </citation>
    <scope>NUCLEOTIDE SEQUENCE [LARGE SCALE GENOMIC DNA]</scope>
    <source>
        <strain evidence="1 2">UHCC 0370</strain>
    </source>
</reference>
<dbReference type="EMBL" id="JAYGIE010000019">
    <property type="protein sequence ID" value="MEA5477217.1"/>
    <property type="molecule type" value="Genomic_DNA"/>
</dbReference>
<comment type="caution">
    <text evidence="1">The sequence shown here is derived from an EMBL/GenBank/DDBJ whole genome shotgun (WGS) entry which is preliminary data.</text>
</comment>
<gene>
    <name evidence="1" type="ORF">VB774_06245</name>
</gene>
<name>A0ABU5TFZ2_9CYAN</name>
<proteinExistence type="predicted"/>